<dbReference type="InterPro" id="IPR036388">
    <property type="entry name" value="WH-like_DNA-bd_sf"/>
</dbReference>
<proteinExistence type="predicted"/>
<protein>
    <recommendedName>
        <fullName evidence="4">HTH La-type RNA-binding domain-containing protein</fullName>
    </recommendedName>
</protein>
<evidence type="ECO:0000313" key="2">
    <source>
        <dbReference type="EMBL" id="KFG52528.1"/>
    </source>
</evidence>
<evidence type="ECO:0000256" key="1">
    <source>
        <dbReference type="SAM" id="MobiDB-lite"/>
    </source>
</evidence>
<feature type="compositionally biased region" description="Low complexity" evidence="1">
    <location>
        <begin position="444"/>
        <end position="459"/>
    </location>
</feature>
<feature type="compositionally biased region" description="Low complexity" evidence="1">
    <location>
        <begin position="768"/>
        <end position="813"/>
    </location>
</feature>
<dbReference type="AlphaFoldDB" id="A0A086L7B0"/>
<feature type="region of interest" description="Disordered" evidence="1">
    <location>
        <begin position="52"/>
        <end position="72"/>
    </location>
</feature>
<feature type="compositionally biased region" description="Basic and acidic residues" evidence="1">
    <location>
        <begin position="412"/>
        <end position="425"/>
    </location>
</feature>
<dbReference type="VEuPathDB" id="ToxoDB:TGFOU_263450"/>
<dbReference type="OrthoDB" id="332444at2759"/>
<feature type="compositionally biased region" description="Low complexity" evidence="1">
    <location>
        <begin position="1045"/>
        <end position="1061"/>
    </location>
</feature>
<accession>A0A086L7B0</accession>
<feature type="compositionally biased region" description="Acidic residues" evidence="1">
    <location>
        <begin position="282"/>
        <end position="313"/>
    </location>
</feature>
<feature type="region of interest" description="Disordered" evidence="1">
    <location>
        <begin position="645"/>
        <end position="680"/>
    </location>
</feature>
<feature type="region of interest" description="Disordered" evidence="1">
    <location>
        <begin position="1036"/>
        <end position="1061"/>
    </location>
</feature>
<feature type="region of interest" description="Disordered" evidence="1">
    <location>
        <begin position="751"/>
        <end position="833"/>
    </location>
</feature>
<evidence type="ECO:0008006" key="4">
    <source>
        <dbReference type="Google" id="ProtNLM"/>
    </source>
</evidence>
<feature type="region of interest" description="Disordered" evidence="1">
    <location>
        <begin position="930"/>
        <end position="962"/>
    </location>
</feature>
<feature type="compositionally biased region" description="Basic residues" evidence="1">
    <location>
        <begin position="883"/>
        <end position="894"/>
    </location>
</feature>
<gene>
    <name evidence="2" type="ORF">TGFOU_263450</name>
</gene>
<feature type="compositionally biased region" description="Basic and acidic residues" evidence="1">
    <location>
        <begin position="949"/>
        <end position="962"/>
    </location>
</feature>
<evidence type="ECO:0000313" key="3">
    <source>
        <dbReference type="Proteomes" id="UP000028838"/>
    </source>
</evidence>
<feature type="region of interest" description="Disordered" evidence="1">
    <location>
        <begin position="237"/>
        <end position="495"/>
    </location>
</feature>
<name>A0A086L7B0_TOXGO</name>
<dbReference type="Gene3D" id="1.10.10.10">
    <property type="entry name" value="Winged helix-like DNA-binding domain superfamily/Winged helix DNA-binding domain"/>
    <property type="match status" value="1"/>
</dbReference>
<feature type="compositionally biased region" description="Basic and acidic residues" evidence="1">
    <location>
        <begin position="1130"/>
        <end position="1140"/>
    </location>
</feature>
<feature type="compositionally biased region" description="Low complexity" evidence="1">
    <location>
        <begin position="55"/>
        <end position="72"/>
    </location>
</feature>
<feature type="compositionally biased region" description="Basic and acidic residues" evidence="1">
    <location>
        <begin position="393"/>
        <end position="405"/>
    </location>
</feature>
<feature type="region of interest" description="Disordered" evidence="1">
    <location>
        <begin position="883"/>
        <end position="916"/>
    </location>
</feature>
<feature type="compositionally biased region" description="Low complexity" evidence="1">
    <location>
        <begin position="367"/>
        <end position="378"/>
    </location>
</feature>
<sequence>MRIKLRFCSHFLPGREAAGAHAPHPLGRVCASCQATGSNECEPVHAGDACQAPPGSSTAPRSIRSSSSGNSSCSPSSTFASSSSSACSCSSLQALQRSGCVSGISFAVFEDSCVFVDRRSVRTIGQLKAALLADLAQGRFPKTPSCLLALSACEDSRNVNASCFAASSRAAEVALGKPVDLMLRLENFLLPDNQPIDLLDKDDVVTVCLYTPVPAQTAESPGLLRDSAEAQRHSLLPATAAGARKRERSSAPDPRSSGGRPANHVKKGCKALSAGDALDEKSSEEESSEEESSEEDSSEEDSSEEESSEEYEEEVPRKPLQRRGKLQRMPSTPGRPSKAAAREASGRGPASGVCTPGPKRAAVAALSSDESSTSSSSSSDEEAPGSAAPTSCWKRDPLSPAEKRKLNAAPRVLHDPKKTRDDGGSRKPATPLPAGQARQTPSQASGTAAGSAGRRGTSSEGKQERKTEVSSSDSDDSAEAPRVGKELRRPNVARMPAVVAKAFGLAAGRVSGVRQSGAGEAVASADARQDSRCMQPRNGGRSQRHPQQIDVDAHPARASPQTQETPMEAAEEAGKPEETGETGGSWTAPPAPEALIPWPSASLEKVKIHQWLQVCFLTLQGFLPTLSSERLVRVEEKDLTTGRVRLWEHRAPNDRPPASGGRTSQARRRGTGSWRDWSSLTEIKATPEVVHADAEGLDSSQTASAGAASLGKVSQLETVDGEKGGGSGAAFKYQPKRLLALQQQTVPEAISGNALPSESPLRFTSQTAPPENESHSNSSPSSSPASTAASSSSPSSAGSPSCSSSALALSASAGVETDAALKGRSSSRSEKTRETAWEAFLLSGLEVVVSEDGSDLLVRHFAAAGAFHLPLPRDLLDACKQHMQKPRATSRAKKALQGGTRNSTASPSVGDREGENARNGDVLLHLVSPRTSSTTAADCNAETAETVEEEKAQGDFGGDEKRDEPHALVVDLDAVDACVKTSALKILREKLEQSRKALRRQLDFYFSPSNWSKDTHLRSVVQPLPAEVANVVQQQRLNTNRKTPSDSSPTADSSSDSSSASSDVLVGVPLREVAAFPRVQALTADEEFIAECMRCGGGLQFVHAEKDAHGDWWLIRTAKAEASDLAANAGKDKKGNPEPRRSRRGGRWGGLSGVVARP</sequence>
<organism evidence="2 3">
    <name type="scientific">Toxoplasma gondii FOU</name>
    <dbReference type="NCBI Taxonomy" id="943167"/>
    <lineage>
        <taxon>Eukaryota</taxon>
        <taxon>Sar</taxon>
        <taxon>Alveolata</taxon>
        <taxon>Apicomplexa</taxon>
        <taxon>Conoidasida</taxon>
        <taxon>Coccidia</taxon>
        <taxon>Eucoccidiorida</taxon>
        <taxon>Eimeriorina</taxon>
        <taxon>Sarcocystidae</taxon>
        <taxon>Toxoplasma</taxon>
    </lineage>
</organism>
<reference evidence="2 3" key="1">
    <citation type="submission" date="2014-07" db="EMBL/GenBank/DDBJ databases">
        <authorList>
            <person name="Sibley D."/>
            <person name="Venepally P."/>
            <person name="Karamycheva S."/>
            <person name="Hadjithomas M."/>
            <person name="Khan A."/>
            <person name="Brunk B."/>
            <person name="Roos D."/>
            <person name="Caler E."/>
            <person name="Lorenzi H."/>
        </authorList>
    </citation>
    <scope>NUCLEOTIDE SEQUENCE [LARGE SCALE GENOMIC DNA]</scope>
    <source>
        <strain evidence="2 3">FOU</strain>
    </source>
</reference>
<feature type="region of interest" description="Disordered" evidence="1">
    <location>
        <begin position="1124"/>
        <end position="1158"/>
    </location>
</feature>
<dbReference type="Proteomes" id="UP000028838">
    <property type="component" value="Unassembled WGS sequence"/>
</dbReference>
<comment type="caution">
    <text evidence="2">The sequence shown here is derived from an EMBL/GenBank/DDBJ whole genome shotgun (WGS) entry which is preliminary data.</text>
</comment>
<dbReference type="EMBL" id="AEYH02001137">
    <property type="protein sequence ID" value="KFG52528.1"/>
    <property type="molecule type" value="Genomic_DNA"/>
</dbReference>
<feature type="region of interest" description="Disordered" evidence="1">
    <location>
        <begin position="510"/>
        <end position="589"/>
    </location>
</feature>